<evidence type="ECO:0000259" key="2">
    <source>
        <dbReference type="Pfam" id="PF03067"/>
    </source>
</evidence>
<accession>A0A9P0C505</accession>
<sequence>MIICDKWIKSSITCLWILYIQLLREAGVDAHGRLMDPPARNSMWRFGFPNPVNYNDNELYCGGYAVQWEQNGGKCGVCGDAYNSQIRAHEAGGIYAKGIIGRTYTAGQEIDVEVELTSNHWGRFEMALCPNNNPRYEATQACFDRFPLFLSGTRRENRYLIPTDAKKKDIFHYKVRLPPYVTCSQCVLQWTYYTGNMWGRCPNGTEAVGCGKAETFRNCADVRIVTGTSGLPPQFVSQFQNPFAVYLRDFKAPELSYPLVVRNQFCIGNRLYRAVPGVDKWCTENCLRYPTNCPEQICHCPNECTAIGEYEGRAGADEYCQDKCLVYGSECPHDRCYCYYNPN</sequence>
<name>A0A9P0C505_BEMTA</name>
<feature type="domain" description="Chitin-binding type-4" evidence="2">
    <location>
        <begin position="31"/>
        <end position="222"/>
    </location>
</feature>
<keyword evidence="1" id="KW-0732">Signal</keyword>
<dbReference type="InterPro" id="IPR004302">
    <property type="entry name" value="Cellulose/chitin-bd_N"/>
</dbReference>
<organism evidence="3 4">
    <name type="scientific">Bemisia tabaci</name>
    <name type="common">Sweetpotato whitefly</name>
    <name type="synonym">Aleurodes tabaci</name>
    <dbReference type="NCBI Taxonomy" id="7038"/>
    <lineage>
        <taxon>Eukaryota</taxon>
        <taxon>Metazoa</taxon>
        <taxon>Ecdysozoa</taxon>
        <taxon>Arthropoda</taxon>
        <taxon>Hexapoda</taxon>
        <taxon>Insecta</taxon>
        <taxon>Pterygota</taxon>
        <taxon>Neoptera</taxon>
        <taxon>Paraneoptera</taxon>
        <taxon>Hemiptera</taxon>
        <taxon>Sternorrhyncha</taxon>
        <taxon>Aleyrodoidea</taxon>
        <taxon>Aleyrodidae</taxon>
        <taxon>Aleyrodinae</taxon>
        <taxon>Bemisia</taxon>
    </lineage>
</organism>
<gene>
    <name evidence="3" type="ORF">BEMITA_LOCUS682</name>
</gene>
<proteinExistence type="predicted"/>
<evidence type="ECO:0000256" key="1">
    <source>
        <dbReference type="SAM" id="SignalP"/>
    </source>
</evidence>
<dbReference type="EMBL" id="OU963862">
    <property type="protein sequence ID" value="CAH0753331.1"/>
    <property type="molecule type" value="Genomic_DNA"/>
</dbReference>
<dbReference type="KEGG" id="btab:109041033"/>
<feature type="chain" id="PRO_5040507568" description="Chitin-binding type-4 domain-containing protein" evidence="1">
    <location>
        <begin position="31"/>
        <end position="343"/>
    </location>
</feature>
<dbReference type="AlphaFoldDB" id="A0A9P0C505"/>
<evidence type="ECO:0000313" key="4">
    <source>
        <dbReference type="Proteomes" id="UP001152759"/>
    </source>
</evidence>
<dbReference type="Proteomes" id="UP001152759">
    <property type="component" value="Chromosome 1"/>
</dbReference>
<feature type="signal peptide" evidence="1">
    <location>
        <begin position="1"/>
        <end position="30"/>
    </location>
</feature>
<keyword evidence="4" id="KW-1185">Reference proteome</keyword>
<evidence type="ECO:0000313" key="3">
    <source>
        <dbReference type="EMBL" id="CAH0753331.1"/>
    </source>
</evidence>
<reference evidence="3" key="1">
    <citation type="submission" date="2021-12" db="EMBL/GenBank/DDBJ databases">
        <authorList>
            <person name="King R."/>
        </authorList>
    </citation>
    <scope>NUCLEOTIDE SEQUENCE</scope>
</reference>
<protein>
    <recommendedName>
        <fullName evidence="2">Chitin-binding type-4 domain-containing protein</fullName>
    </recommendedName>
</protein>
<dbReference type="Pfam" id="PF03067">
    <property type="entry name" value="LPMO_10"/>
    <property type="match status" value="1"/>
</dbReference>